<comment type="caution">
    <text evidence="2">The sequence shown here is derived from an EMBL/GenBank/DDBJ whole genome shotgun (WGS) entry which is preliminary data.</text>
</comment>
<keyword evidence="3" id="KW-1185">Reference proteome</keyword>
<keyword evidence="1" id="KW-0175">Coiled coil</keyword>
<name>A0A8T0D5Y9_9TREM</name>
<dbReference type="OrthoDB" id="6287533at2759"/>
<sequence length="165" mass="18830">ELEKSELEHTRVALDTQREEISRLNGLLHKLLGINPAEANLADLTQLQTGLVELNRRVQTDSTGVGQSSNADPLRRAQSMHTGLAASFGDPRNMSRPLTPLTGLTTRVMSGQLFCNVPEHHYLEDCMEQLRQKTEHLEELQTEQQKKLRQNVKWKKKLEKQVEVR</sequence>
<proteinExistence type="predicted"/>
<dbReference type="Proteomes" id="UP000699462">
    <property type="component" value="Unassembled WGS sequence"/>
</dbReference>
<organism evidence="2 3">
    <name type="scientific">Paragonimus westermani</name>
    <dbReference type="NCBI Taxonomy" id="34504"/>
    <lineage>
        <taxon>Eukaryota</taxon>
        <taxon>Metazoa</taxon>
        <taxon>Spiralia</taxon>
        <taxon>Lophotrochozoa</taxon>
        <taxon>Platyhelminthes</taxon>
        <taxon>Trematoda</taxon>
        <taxon>Digenea</taxon>
        <taxon>Plagiorchiida</taxon>
        <taxon>Troglotremata</taxon>
        <taxon>Troglotrematidae</taxon>
        <taxon>Paragonimus</taxon>
    </lineage>
</organism>
<dbReference type="EMBL" id="JTDF01021304">
    <property type="protein sequence ID" value="KAF8562017.1"/>
    <property type="molecule type" value="Genomic_DNA"/>
</dbReference>
<feature type="coiled-coil region" evidence="1">
    <location>
        <begin position="123"/>
        <end position="157"/>
    </location>
</feature>
<accession>A0A8T0D5Y9</accession>
<evidence type="ECO:0000313" key="2">
    <source>
        <dbReference type="EMBL" id="KAF8562017.1"/>
    </source>
</evidence>
<gene>
    <name evidence="2" type="ORF">P879_09487</name>
</gene>
<reference evidence="2 3" key="1">
    <citation type="submission" date="2019-07" db="EMBL/GenBank/DDBJ databases">
        <title>Annotation for the trematode Paragonimus westermani.</title>
        <authorList>
            <person name="Choi Y.-J."/>
        </authorList>
    </citation>
    <scope>NUCLEOTIDE SEQUENCE [LARGE SCALE GENOMIC DNA]</scope>
    <source>
        <strain evidence="2">180907_Pwestermani</strain>
    </source>
</reference>
<evidence type="ECO:0000256" key="1">
    <source>
        <dbReference type="SAM" id="Coils"/>
    </source>
</evidence>
<dbReference type="AlphaFoldDB" id="A0A8T0D5Y9"/>
<evidence type="ECO:0000313" key="3">
    <source>
        <dbReference type="Proteomes" id="UP000699462"/>
    </source>
</evidence>
<feature type="non-terminal residue" evidence="2">
    <location>
        <position position="1"/>
    </location>
</feature>
<protein>
    <submittedName>
        <fullName evidence="2">Uncharacterized protein</fullName>
    </submittedName>
</protein>